<accession>A0A9D4N7V4</accession>
<gene>
    <name evidence="2" type="ORF">DPMN_012359</name>
</gene>
<dbReference type="Proteomes" id="UP000828390">
    <property type="component" value="Unassembled WGS sequence"/>
</dbReference>
<evidence type="ECO:0000256" key="1">
    <source>
        <dbReference type="SAM" id="MobiDB-lite"/>
    </source>
</evidence>
<evidence type="ECO:0000313" key="2">
    <source>
        <dbReference type="EMBL" id="KAH3888327.1"/>
    </source>
</evidence>
<keyword evidence="3" id="KW-1185">Reference proteome</keyword>
<dbReference type="EMBL" id="JAIWYP010000001">
    <property type="protein sequence ID" value="KAH3888327.1"/>
    <property type="molecule type" value="Genomic_DNA"/>
</dbReference>
<reference evidence="2" key="1">
    <citation type="journal article" date="2019" name="bioRxiv">
        <title>The Genome of the Zebra Mussel, Dreissena polymorpha: A Resource for Invasive Species Research.</title>
        <authorList>
            <person name="McCartney M.A."/>
            <person name="Auch B."/>
            <person name="Kono T."/>
            <person name="Mallez S."/>
            <person name="Zhang Y."/>
            <person name="Obille A."/>
            <person name="Becker A."/>
            <person name="Abrahante J.E."/>
            <person name="Garbe J."/>
            <person name="Badalamenti J.P."/>
            <person name="Herman A."/>
            <person name="Mangelson H."/>
            <person name="Liachko I."/>
            <person name="Sullivan S."/>
            <person name="Sone E.D."/>
            <person name="Koren S."/>
            <person name="Silverstein K.A.T."/>
            <person name="Beckman K.B."/>
            <person name="Gohl D.M."/>
        </authorList>
    </citation>
    <scope>NUCLEOTIDE SEQUENCE</scope>
    <source>
        <strain evidence="2">Duluth1</strain>
        <tissue evidence="2">Whole animal</tissue>
    </source>
</reference>
<dbReference type="AlphaFoldDB" id="A0A9D4N7V4"/>
<proteinExistence type="predicted"/>
<feature type="region of interest" description="Disordered" evidence="1">
    <location>
        <begin position="29"/>
        <end position="55"/>
    </location>
</feature>
<reference evidence="2" key="2">
    <citation type="submission" date="2020-11" db="EMBL/GenBank/DDBJ databases">
        <authorList>
            <person name="McCartney M.A."/>
            <person name="Auch B."/>
            <person name="Kono T."/>
            <person name="Mallez S."/>
            <person name="Becker A."/>
            <person name="Gohl D.M."/>
            <person name="Silverstein K.A.T."/>
            <person name="Koren S."/>
            <person name="Bechman K.B."/>
            <person name="Herman A."/>
            <person name="Abrahante J.E."/>
            <person name="Garbe J."/>
        </authorList>
    </citation>
    <scope>NUCLEOTIDE SEQUENCE</scope>
    <source>
        <strain evidence="2">Duluth1</strain>
        <tissue evidence="2">Whole animal</tissue>
    </source>
</reference>
<organism evidence="2 3">
    <name type="scientific">Dreissena polymorpha</name>
    <name type="common">Zebra mussel</name>
    <name type="synonym">Mytilus polymorpha</name>
    <dbReference type="NCBI Taxonomy" id="45954"/>
    <lineage>
        <taxon>Eukaryota</taxon>
        <taxon>Metazoa</taxon>
        <taxon>Spiralia</taxon>
        <taxon>Lophotrochozoa</taxon>
        <taxon>Mollusca</taxon>
        <taxon>Bivalvia</taxon>
        <taxon>Autobranchia</taxon>
        <taxon>Heteroconchia</taxon>
        <taxon>Euheterodonta</taxon>
        <taxon>Imparidentia</taxon>
        <taxon>Neoheterodontei</taxon>
        <taxon>Myida</taxon>
        <taxon>Dreissenoidea</taxon>
        <taxon>Dreissenidae</taxon>
        <taxon>Dreissena</taxon>
    </lineage>
</organism>
<protein>
    <submittedName>
        <fullName evidence="2">Uncharacterized protein</fullName>
    </submittedName>
</protein>
<comment type="caution">
    <text evidence="2">The sequence shown here is derived from an EMBL/GenBank/DDBJ whole genome shotgun (WGS) entry which is preliminary data.</text>
</comment>
<evidence type="ECO:0000313" key="3">
    <source>
        <dbReference type="Proteomes" id="UP000828390"/>
    </source>
</evidence>
<feature type="non-terminal residue" evidence="2">
    <location>
        <position position="1"/>
    </location>
</feature>
<sequence length="55" mass="6355">TCVNAIKLEVKRNVELKLQTEKEQQLKKLQKQVDRLSSDNHLVDGPTDRPTDRPT</sequence>
<name>A0A9D4N7V4_DREPO</name>